<dbReference type="GO" id="GO:0008270">
    <property type="term" value="F:zinc ion binding"/>
    <property type="evidence" value="ECO:0007669"/>
    <property type="project" value="UniProtKB-KW"/>
</dbReference>
<keyword evidence="2" id="KW-0132">Cell division</keyword>
<dbReference type="GO" id="GO:0016567">
    <property type="term" value="P:protein ubiquitination"/>
    <property type="evidence" value="ECO:0007669"/>
    <property type="project" value="UniProtKB-UniPathway"/>
</dbReference>
<reference evidence="10" key="1">
    <citation type="submission" date="2020-10" db="EMBL/GenBank/DDBJ databases">
        <authorList>
            <person name="Kusch S."/>
        </authorList>
    </citation>
    <scope>NUCLEOTIDE SEQUENCE</scope>
    <source>
        <strain evidence="10">SwB9</strain>
    </source>
</reference>
<dbReference type="GO" id="GO:0051301">
    <property type="term" value="P:cell division"/>
    <property type="evidence" value="ECO:0007669"/>
    <property type="project" value="UniProtKB-KW"/>
</dbReference>
<dbReference type="OrthoDB" id="8062037at2759"/>
<protein>
    <recommendedName>
        <fullName evidence="1">Anaphase-promoting complex subunit 11</fullName>
    </recommendedName>
</protein>
<feature type="region of interest" description="Disordered" evidence="8">
    <location>
        <begin position="1"/>
        <end position="53"/>
    </location>
</feature>
<dbReference type="UniPathway" id="UPA00143"/>
<dbReference type="SMART" id="SM00184">
    <property type="entry name" value="RING"/>
    <property type="match status" value="1"/>
</dbReference>
<comment type="caution">
    <text evidence="10">The sequence shown here is derived from an EMBL/GenBank/DDBJ whole genome shotgun (WGS) entry which is preliminary data.</text>
</comment>
<dbReference type="GO" id="GO:0097602">
    <property type="term" value="F:cullin family protein binding"/>
    <property type="evidence" value="ECO:0007669"/>
    <property type="project" value="InterPro"/>
</dbReference>
<sequence length="235" mass="26091">MPYGEGSGSDPADPDYIEYQGAAEDAADPVELSDSVYDGDLSGDLTDDEHQDSELSERLEQEISDYFSRNTMNRQHIFEAFRIYESILLEHHGRSTSRETRATGSREQVDGFSDIFMSSLGHFINPEINLGTRDQAIDNLLIPAPADETQAESEVCPICNEIFDATTEDGKSLANHEAYMLPDCKHIFGRKCIDKWLKGEEKNTCPMCRAKVELPSSHASNTFSALGDLTAGVDR</sequence>
<evidence type="ECO:0000256" key="2">
    <source>
        <dbReference type="ARBA" id="ARBA00022618"/>
    </source>
</evidence>
<feature type="domain" description="RING-type" evidence="9">
    <location>
        <begin position="156"/>
        <end position="209"/>
    </location>
</feature>
<dbReference type="GO" id="GO:0061630">
    <property type="term" value="F:ubiquitin protein ligase activity"/>
    <property type="evidence" value="ECO:0007669"/>
    <property type="project" value="InterPro"/>
</dbReference>
<dbReference type="InterPro" id="IPR013083">
    <property type="entry name" value="Znf_RING/FYVE/PHD"/>
</dbReference>
<dbReference type="EMBL" id="CAJHIA010000021">
    <property type="protein sequence ID" value="CAD6446485.1"/>
    <property type="molecule type" value="Genomic_DNA"/>
</dbReference>
<dbReference type="InterPro" id="IPR024991">
    <property type="entry name" value="RING-H2_APC11"/>
</dbReference>
<evidence type="ECO:0000313" key="11">
    <source>
        <dbReference type="Proteomes" id="UP000624404"/>
    </source>
</evidence>
<dbReference type="Proteomes" id="UP000624404">
    <property type="component" value="Unassembled WGS sequence"/>
</dbReference>
<organism evidence="10 11">
    <name type="scientific">Sclerotinia trifoliorum</name>
    <dbReference type="NCBI Taxonomy" id="28548"/>
    <lineage>
        <taxon>Eukaryota</taxon>
        <taxon>Fungi</taxon>
        <taxon>Dikarya</taxon>
        <taxon>Ascomycota</taxon>
        <taxon>Pezizomycotina</taxon>
        <taxon>Leotiomycetes</taxon>
        <taxon>Helotiales</taxon>
        <taxon>Sclerotiniaceae</taxon>
        <taxon>Sclerotinia</taxon>
    </lineage>
</organism>
<name>A0A8H2ZRH4_9HELO</name>
<dbReference type="InterPro" id="IPR001841">
    <property type="entry name" value="Znf_RING"/>
</dbReference>
<dbReference type="GO" id="GO:0012505">
    <property type="term" value="C:endomembrane system"/>
    <property type="evidence" value="ECO:0007669"/>
    <property type="project" value="TreeGrafter"/>
</dbReference>
<keyword evidence="11" id="KW-1185">Reference proteome</keyword>
<dbReference type="GO" id="GO:0031145">
    <property type="term" value="P:anaphase-promoting complex-dependent catabolic process"/>
    <property type="evidence" value="ECO:0007669"/>
    <property type="project" value="InterPro"/>
</dbReference>
<keyword evidence="4 7" id="KW-0863">Zinc-finger</keyword>
<keyword evidence="5" id="KW-0131">Cell cycle</keyword>
<evidence type="ECO:0000259" key="9">
    <source>
        <dbReference type="PROSITE" id="PS50089"/>
    </source>
</evidence>
<dbReference type="PROSITE" id="PS50089">
    <property type="entry name" value="ZF_RING_2"/>
    <property type="match status" value="1"/>
</dbReference>
<dbReference type="SUPFAM" id="SSF57850">
    <property type="entry name" value="RING/U-box"/>
    <property type="match status" value="1"/>
</dbReference>
<keyword evidence="5" id="KW-0498">Mitosis</keyword>
<keyword evidence="6" id="KW-0862">Zinc</keyword>
<gene>
    <name evidence="10" type="ORF">SCLTRI_LOCUS6277</name>
</gene>
<dbReference type="AlphaFoldDB" id="A0A8H2ZRH4"/>
<accession>A0A8H2ZRH4</accession>
<evidence type="ECO:0000256" key="6">
    <source>
        <dbReference type="ARBA" id="ARBA00022833"/>
    </source>
</evidence>
<evidence type="ECO:0000256" key="8">
    <source>
        <dbReference type="SAM" id="MobiDB-lite"/>
    </source>
</evidence>
<dbReference type="Pfam" id="PF12861">
    <property type="entry name" value="zf-ANAPC11"/>
    <property type="match status" value="1"/>
</dbReference>
<evidence type="ECO:0000256" key="7">
    <source>
        <dbReference type="PROSITE-ProRule" id="PRU00175"/>
    </source>
</evidence>
<dbReference type="Gene3D" id="3.30.40.10">
    <property type="entry name" value="Zinc/RING finger domain, C3HC4 (zinc finger)"/>
    <property type="match status" value="1"/>
</dbReference>
<proteinExistence type="predicted"/>
<dbReference type="PANTHER" id="PTHR22763">
    <property type="entry name" value="RING ZINC FINGER PROTEIN"/>
    <property type="match status" value="1"/>
</dbReference>
<evidence type="ECO:0000256" key="1">
    <source>
        <dbReference type="ARBA" id="ARBA00013928"/>
    </source>
</evidence>
<evidence type="ECO:0000256" key="4">
    <source>
        <dbReference type="ARBA" id="ARBA00022771"/>
    </source>
</evidence>
<evidence type="ECO:0000313" key="10">
    <source>
        <dbReference type="EMBL" id="CAD6446485.1"/>
    </source>
</evidence>
<dbReference type="InterPro" id="IPR050731">
    <property type="entry name" value="HRD1_E3_ubiq-ligases"/>
</dbReference>
<evidence type="ECO:0000256" key="5">
    <source>
        <dbReference type="ARBA" id="ARBA00022776"/>
    </source>
</evidence>
<evidence type="ECO:0000256" key="3">
    <source>
        <dbReference type="ARBA" id="ARBA00022723"/>
    </source>
</evidence>
<dbReference type="GO" id="GO:0005680">
    <property type="term" value="C:anaphase-promoting complex"/>
    <property type="evidence" value="ECO:0007669"/>
    <property type="project" value="InterPro"/>
</dbReference>
<keyword evidence="3" id="KW-0479">Metal-binding</keyword>